<gene>
    <name evidence="3" type="ORF">I9Y29_003159</name>
</gene>
<dbReference type="InterPro" id="IPR008593">
    <property type="entry name" value="Dam_MeTrfase"/>
</dbReference>
<dbReference type="EMBL" id="DACSXJ010000019">
    <property type="protein sequence ID" value="HAT3898710.1"/>
    <property type="molecule type" value="Genomic_DNA"/>
</dbReference>
<organism evidence="3">
    <name type="scientific">Citrobacter freundii</name>
    <dbReference type="NCBI Taxonomy" id="546"/>
    <lineage>
        <taxon>Bacteria</taxon>
        <taxon>Pseudomonadati</taxon>
        <taxon>Pseudomonadota</taxon>
        <taxon>Gammaproteobacteria</taxon>
        <taxon>Enterobacterales</taxon>
        <taxon>Enterobacteriaceae</taxon>
        <taxon>Citrobacter</taxon>
        <taxon>Citrobacter freundii complex</taxon>
    </lineage>
</organism>
<evidence type="ECO:0000256" key="1">
    <source>
        <dbReference type="ARBA" id="ARBA00022603"/>
    </source>
</evidence>
<dbReference type="AlphaFoldDB" id="A0A8H9UML7"/>
<evidence type="ECO:0000256" key="2">
    <source>
        <dbReference type="ARBA" id="ARBA00022679"/>
    </source>
</evidence>
<reference evidence="3" key="1">
    <citation type="journal article" date="2018" name="Genome Biol.">
        <title>SKESA: strategic k-mer extension for scrupulous assemblies.</title>
        <authorList>
            <person name="Souvorov A."/>
            <person name="Agarwala R."/>
            <person name="Lipman D.J."/>
        </authorList>
    </citation>
    <scope>NUCLEOTIDE SEQUENCE</scope>
    <source>
        <strain evidence="3">O50</strain>
    </source>
</reference>
<dbReference type="Proteomes" id="UP000855471">
    <property type="component" value="Unassembled WGS sequence"/>
</dbReference>
<name>A0A8H9UML7_CITFR</name>
<protein>
    <submittedName>
        <fullName evidence="3">Adenine methyltransferase</fullName>
    </submittedName>
</protein>
<dbReference type="GO" id="GO:0009307">
    <property type="term" value="P:DNA restriction-modification system"/>
    <property type="evidence" value="ECO:0007669"/>
    <property type="project" value="InterPro"/>
</dbReference>
<proteinExistence type="predicted"/>
<dbReference type="GO" id="GO:0009007">
    <property type="term" value="F:site-specific DNA-methyltransferase (adenine-specific) activity"/>
    <property type="evidence" value="ECO:0007669"/>
    <property type="project" value="InterPro"/>
</dbReference>
<sequence length="223" mass="25043">MKKDSFRFYGLNGLHNGGSDSWGTPIELFDSLNAEFNFTIDAAANKFNALCPRYWTEDDDALKQDWREEMVFCNPPYSRTGEFLAKGKEAKLSLFVVGVRTQATYFLHQVFANPHCHEIRFLHRGVAFIPPDGGREKSIRSALPICVLVYRNTPRTGDMKISVACADSGNHLVDVAGRSPGQPSAHDYKIKDAVIQAHRKGAKVADLVKQHSVSRATIYRWVK</sequence>
<dbReference type="GO" id="GO:0003677">
    <property type="term" value="F:DNA binding"/>
    <property type="evidence" value="ECO:0007669"/>
    <property type="project" value="InterPro"/>
</dbReference>
<dbReference type="PROSITE" id="PS00092">
    <property type="entry name" value="N6_MTASE"/>
    <property type="match status" value="1"/>
</dbReference>
<evidence type="ECO:0000313" key="3">
    <source>
        <dbReference type="EMBL" id="HAT3898710.1"/>
    </source>
</evidence>
<comment type="caution">
    <text evidence="3">The sequence shown here is derived from an EMBL/GenBank/DDBJ whole genome shotgun (WGS) entry which is preliminary data.</text>
</comment>
<dbReference type="GO" id="GO:0032259">
    <property type="term" value="P:methylation"/>
    <property type="evidence" value="ECO:0007669"/>
    <property type="project" value="UniProtKB-KW"/>
</dbReference>
<reference evidence="3" key="2">
    <citation type="submission" date="2020-09" db="EMBL/GenBank/DDBJ databases">
        <authorList>
            <consortium name="NCBI Pathogen Detection Project"/>
        </authorList>
    </citation>
    <scope>NUCLEOTIDE SEQUENCE</scope>
    <source>
        <strain evidence="3">O50</strain>
    </source>
</reference>
<keyword evidence="1 3" id="KW-0489">Methyltransferase</keyword>
<accession>A0A8H9UML7</accession>
<dbReference type="InterPro" id="IPR002052">
    <property type="entry name" value="DNA_methylase_N6_adenine_CS"/>
</dbReference>
<keyword evidence="2 3" id="KW-0808">Transferase</keyword>
<dbReference type="Pfam" id="PF05869">
    <property type="entry name" value="Dam"/>
    <property type="match status" value="1"/>
</dbReference>